<sequence>MSAALDSLPTASAAAGSPLRRRLRARLGGALETMNPRERAALVRLLGLIALVPVLLLIARRSVRLPYEPSLITCYGLAVLTGTAGLLYLAYTQYDDPAVRTLRRRAPGHETFPALPERPRVSFLLAVKDEVGNVEACVRSMAASDYPDLQIIVVDDGSRDGTGAVLDGLADELGITVIRLDRNIGKKAALVRACALADGDILMFTDSDCVLAPDAIRQCVRAMVRHPDLGAVSGHCRALNPHQSTLTRVQDVWYEGQFRIAKAAEAAYGAVTCVSGPLAAFRREAVYNYLPAWAEDRFAGAPFRFATDRQLTGYVLGQAWRGRALKQRHAGSPFIAGQDHPERRWLVGYTKSARVWTNVPAHWRPFIHQQVRWKKSFIRNLFFTGGFMWRRGPVPALLYYGHALWVLAAPALVFLHLVWAPLHWAAGLTALYVAGMLLKGSIWGLAFRFDNPGDRRWRYRPLMSLLSCCVLAWLLPYAALTLRRGIWTRTPA</sequence>
<evidence type="ECO:0000256" key="7">
    <source>
        <dbReference type="ARBA" id="ARBA00022679"/>
    </source>
</evidence>
<dbReference type="PANTHER" id="PTHR22913:SF12">
    <property type="entry name" value="MANNURONAN SYNTHASE"/>
    <property type="match status" value="1"/>
</dbReference>
<dbReference type="InterPro" id="IPR029044">
    <property type="entry name" value="Nucleotide-diphossugar_trans"/>
</dbReference>
<dbReference type="PANTHER" id="PTHR22913">
    <property type="entry name" value="HYALURONAN SYNTHASE"/>
    <property type="match status" value="1"/>
</dbReference>
<comment type="catalytic activity">
    <reaction evidence="14">
        <text>N-acetyl-beta-D-glucosaminyl-(1-&gt;4)-[hyaluronan](n) + UDP-alpha-D-glucuronate = [hyaluronan](n+1) + UDP + H(+)</text>
        <dbReference type="Rhea" id="RHEA:12528"/>
        <dbReference type="Rhea" id="RHEA-COMP:12585"/>
        <dbReference type="Rhea" id="RHEA-COMP:12587"/>
        <dbReference type="ChEBI" id="CHEBI:15378"/>
        <dbReference type="ChEBI" id="CHEBI:58052"/>
        <dbReference type="ChEBI" id="CHEBI:58223"/>
        <dbReference type="ChEBI" id="CHEBI:132153"/>
        <dbReference type="ChEBI" id="CHEBI:132154"/>
        <dbReference type="EC" id="2.4.1.212"/>
    </reaction>
</comment>
<evidence type="ECO:0000313" key="18">
    <source>
        <dbReference type="Proteomes" id="UP001603418"/>
    </source>
</evidence>
<keyword evidence="8 15" id="KW-0472">Membrane</keyword>
<name>A0ABW6YVC2_9ACTN</name>
<evidence type="ECO:0000256" key="9">
    <source>
        <dbReference type="ARBA" id="ARBA00037408"/>
    </source>
</evidence>
<feature type="transmembrane region" description="Helical" evidence="15">
    <location>
        <begin position="70"/>
        <end position="91"/>
    </location>
</feature>
<evidence type="ECO:0000256" key="4">
    <source>
        <dbReference type="ARBA" id="ARBA00012207"/>
    </source>
</evidence>
<feature type="transmembrane region" description="Helical" evidence="15">
    <location>
        <begin position="41"/>
        <end position="58"/>
    </location>
</feature>
<evidence type="ECO:0000313" key="17">
    <source>
        <dbReference type="EMBL" id="MFF9882308.1"/>
    </source>
</evidence>
<evidence type="ECO:0000256" key="10">
    <source>
        <dbReference type="ARBA" id="ARBA00040508"/>
    </source>
</evidence>
<dbReference type="EMBL" id="JBICBM010000005">
    <property type="protein sequence ID" value="MFF9882308.1"/>
    <property type="molecule type" value="Genomic_DNA"/>
</dbReference>
<dbReference type="GO" id="GO:0016757">
    <property type="term" value="F:glycosyltransferase activity"/>
    <property type="evidence" value="ECO:0007669"/>
    <property type="project" value="UniProtKB-KW"/>
</dbReference>
<evidence type="ECO:0000256" key="8">
    <source>
        <dbReference type="ARBA" id="ARBA00023136"/>
    </source>
</evidence>
<keyword evidence="15" id="KW-0812">Transmembrane</keyword>
<evidence type="ECO:0000256" key="12">
    <source>
        <dbReference type="ARBA" id="ARBA00043237"/>
    </source>
</evidence>
<proteinExistence type="inferred from homology"/>
<comment type="similarity">
    <text evidence="3">Belongs to the NodC/HAS family.</text>
</comment>
<evidence type="ECO:0000256" key="2">
    <source>
        <dbReference type="ARBA" id="ARBA00004698"/>
    </source>
</evidence>
<evidence type="ECO:0000256" key="6">
    <source>
        <dbReference type="ARBA" id="ARBA00022676"/>
    </source>
</evidence>
<keyword evidence="6 17" id="KW-0328">Glycosyltransferase</keyword>
<keyword evidence="5" id="KW-1003">Cell membrane</keyword>
<comment type="function">
    <text evidence="9">Glycosaminoglycan synthesis. The hyaluronic acid capsule is involved in the pathogenicity of group A Streptococci; it may be the major virulence determinant.</text>
</comment>
<comment type="catalytic activity">
    <reaction evidence="13">
        <text>[hyaluronan](n) + UDP-N-acetyl-alpha-D-glucosamine = N-acetyl-beta-D-glucosaminyl-(1-&gt;4)-[hyaluronan](n) + UDP + H(+)</text>
        <dbReference type="Rhea" id="RHEA:20465"/>
        <dbReference type="Rhea" id="RHEA-COMP:12583"/>
        <dbReference type="Rhea" id="RHEA-COMP:12585"/>
        <dbReference type="ChEBI" id="CHEBI:15378"/>
        <dbReference type="ChEBI" id="CHEBI:57705"/>
        <dbReference type="ChEBI" id="CHEBI:58223"/>
        <dbReference type="ChEBI" id="CHEBI:132153"/>
        <dbReference type="ChEBI" id="CHEBI:132154"/>
        <dbReference type="EC" id="2.4.1.212"/>
    </reaction>
</comment>
<dbReference type="SUPFAM" id="SSF53448">
    <property type="entry name" value="Nucleotide-diphospho-sugar transferases"/>
    <property type="match status" value="1"/>
</dbReference>
<evidence type="ECO:0000256" key="3">
    <source>
        <dbReference type="ARBA" id="ARBA00006782"/>
    </source>
</evidence>
<keyword evidence="18" id="KW-1185">Reference proteome</keyword>
<feature type="transmembrane region" description="Helical" evidence="15">
    <location>
        <begin position="397"/>
        <end position="419"/>
    </location>
</feature>
<evidence type="ECO:0000256" key="11">
    <source>
        <dbReference type="ARBA" id="ARBA00042148"/>
    </source>
</evidence>
<comment type="pathway">
    <text evidence="2">Glycan biosynthesis; hyaluronan biosynthesis.</text>
</comment>
<evidence type="ECO:0000256" key="14">
    <source>
        <dbReference type="ARBA" id="ARBA00048168"/>
    </source>
</evidence>
<keyword evidence="7 17" id="KW-0808">Transferase</keyword>
<gene>
    <name evidence="17" type="ORF">ACF1HC_11975</name>
</gene>
<evidence type="ECO:0000256" key="1">
    <source>
        <dbReference type="ARBA" id="ARBA00004236"/>
    </source>
</evidence>
<evidence type="ECO:0000256" key="5">
    <source>
        <dbReference type="ARBA" id="ARBA00022475"/>
    </source>
</evidence>
<dbReference type="EC" id="2.4.1.212" evidence="4"/>
<comment type="caution">
    <text evidence="17">The sequence shown here is derived from an EMBL/GenBank/DDBJ whole genome shotgun (WGS) entry which is preliminary data.</text>
</comment>
<evidence type="ECO:0000256" key="13">
    <source>
        <dbReference type="ARBA" id="ARBA00047709"/>
    </source>
</evidence>
<dbReference type="Proteomes" id="UP001603418">
    <property type="component" value="Unassembled WGS sequence"/>
</dbReference>
<reference evidence="17 18" key="1">
    <citation type="submission" date="2024-10" db="EMBL/GenBank/DDBJ databases">
        <title>The Natural Products Discovery Center: Release of the First 8490 Sequenced Strains for Exploring Actinobacteria Biosynthetic Diversity.</title>
        <authorList>
            <person name="Kalkreuter E."/>
            <person name="Kautsar S.A."/>
            <person name="Yang D."/>
            <person name="Bader C.D."/>
            <person name="Teijaro C.N."/>
            <person name="Fluegel L."/>
            <person name="Davis C.M."/>
            <person name="Simpson J.R."/>
            <person name="Lauterbach L."/>
            <person name="Steele A.D."/>
            <person name="Gui C."/>
            <person name="Meng S."/>
            <person name="Li G."/>
            <person name="Viehrig K."/>
            <person name="Ye F."/>
            <person name="Su P."/>
            <person name="Kiefer A.F."/>
            <person name="Nichols A."/>
            <person name="Cepeda A.J."/>
            <person name="Yan W."/>
            <person name="Fan B."/>
            <person name="Jiang Y."/>
            <person name="Adhikari A."/>
            <person name="Zheng C.-J."/>
            <person name="Schuster L."/>
            <person name="Cowan T.M."/>
            <person name="Smanski M.J."/>
            <person name="Chevrette M.G."/>
            <person name="De Carvalho L.P.S."/>
            <person name="Shen B."/>
        </authorList>
    </citation>
    <scope>NUCLEOTIDE SEQUENCE [LARGE SCALE GENOMIC DNA]</scope>
    <source>
        <strain evidence="17 18">NPDC013366</strain>
    </source>
</reference>
<feature type="transmembrane region" description="Helical" evidence="15">
    <location>
        <begin position="459"/>
        <end position="479"/>
    </location>
</feature>
<organism evidence="17 18">
    <name type="scientific">Streptomyces eurythermus</name>
    <dbReference type="NCBI Taxonomy" id="42237"/>
    <lineage>
        <taxon>Bacteria</taxon>
        <taxon>Bacillati</taxon>
        <taxon>Actinomycetota</taxon>
        <taxon>Actinomycetes</taxon>
        <taxon>Kitasatosporales</taxon>
        <taxon>Streptomycetaceae</taxon>
        <taxon>Streptomyces</taxon>
    </lineage>
</organism>
<dbReference type="CDD" id="cd06423">
    <property type="entry name" value="CESA_like"/>
    <property type="match status" value="1"/>
</dbReference>
<keyword evidence="15" id="KW-1133">Transmembrane helix</keyword>
<evidence type="ECO:0000256" key="15">
    <source>
        <dbReference type="SAM" id="Phobius"/>
    </source>
</evidence>
<feature type="transmembrane region" description="Helical" evidence="15">
    <location>
        <begin position="425"/>
        <end position="447"/>
    </location>
</feature>
<dbReference type="Pfam" id="PF00535">
    <property type="entry name" value="Glycos_transf_2"/>
    <property type="match status" value="1"/>
</dbReference>
<evidence type="ECO:0000259" key="16">
    <source>
        <dbReference type="Pfam" id="PF00535"/>
    </source>
</evidence>
<dbReference type="InterPro" id="IPR001173">
    <property type="entry name" value="Glyco_trans_2-like"/>
</dbReference>
<comment type="subcellular location">
    <subcellularLocation>
        <location evidence="1">Cell membrane</location>
    </subcellularLocation>
</comment>
<dbReference type="Gene3D" id="3.90.550.10">
    <property type="entry name" value="Spore Coat Polysaccharide Biosynthesis Protein SpsA, Chain A"/>
    <property type="match status" value="1"/>
</dbReference>
<protein>
    <recommendedName>
        <fullName evidence="10">Hyaluronan synthase</fullName>
        <ecNumber evidence="4">2.4.1.212</ecNumber>
    </recommendedName>
    <alternativeName>
        <fullName evidence="12">Hyaluronate synthase</fullName>
    </alternativeName>
    <alternativeName>
        <fullName evidence="11">Hyaluronic acid synthase</fullName>
    </alternativeName>
</protein>
<accession>A0ABW6YVC2</accession>
<feature type="domain" description="Glycosyltransferase 2-like" evidence="16">
    <location>
        <begin position="124"/>
        <end position="288"/>
    </location>
</feature>
<dbReference type="RefSeq" id="WP_392077867.1">
    <property type="nucleotide sequence ID" value="NZ_JBFACJ010000002.1"/>
</dbReference>